<dbReference type="PROSITE" id="PS00683">
    <property type="entry name" value="RHODANESE_2"/>
    <property type="match status" value="1"/>
</dbReference>
<evidence type="ECO:0000256" key="1">
    <source>
        <dbReference type="RuleBase" id="RU000507"/>
    </source>
</evidence>
<dbReference type="SMART" id="SM00450">
    <property type="entry name" value="RHOD"/>
    <property type="match status" value="1"/>
</dbReference>
<gene>
    <name evidence="3" type="ORF">EX30DRAFT_341517</name>
</gene>
<dbReference type="PANTHER" id="PTHR44086:SF10">
    <property type="entry name" value="THIOSULFATE SULFURTRANSFERASE_RHODANESE-LIKE DOMAIN-CONTAINING PROTEIN 3"/>
    <property type="match status" value="1"/>
</dbReference>
<proteinExistence type="predicted"/>
<dbReference type="SUPFAM" id="SSF52821">
    <property type="entry name" value="Rhodanese/Cell cycle control phosphatase"/>
    <property type="match status" value="1"/>
</dbReference>
<evidence type="ECO:0000259" key="2">
    <source>
        <dbReference type="PROSITE" id="PS50206"/>
    </source>
</evidence>
<dbReference type="PANTHER" id="PTHR44086">
    <property type="entry name" value="THIOSULFATE SULFURTRANSFERASE RDL2, MITOCHONDRIAL-RELATED"/>
    <property type="match status" value="1"/>
</dbReference>
<protein>
    <recommendedName>
        <fullName evidence="1">Sulfurtransferase</fullName>
    </recommendedName>
</protein>
<dbReference type="GO" id="GO:0004792">
    <property type="term" value="F:thiosulfate-cyanide sulfurtransferase activity"/>
    <property type="evidence" value="ECO:0007669"/>
    <property type="project" value="InterPro"/>
</dbReference>
<dbReference type="Pfam" id="PF00581">
    <property type="entry name" value="Rhodanese"/>
    <property type="match status" value="1"/>
</dbReference>
<dbReference type="FunCoup" id="A0A4S2MVP8">
    <property type="interactions" value="400"/>
</dbReference>
<dbReference type="GO" id="GO:0005739">
    <property type="term" value="C:mitochondrion"/>
    <property type="evidence" value="ECO:0007669"/>
    <property type="project" value="TreeGrafter"/>
</dbReference>
<evidence type="ECO:0000313" key="4">
    <source>
        <dbReference type="Proteomes" id="UP000298138"/>
    </source>
</evidence>
<dbReference type="Proteomes" id="UP000298138">
    <property type="component" value="Unassembled WGS sequence"/>
</dbReference>
<name>A0A4S2MVP8_9PEZI</name>
<reference evidence="3 4" key="1">
    <citation type="submission" date="2019-04" db="EMBL/GenBank/DDBJ databases">
        <title>Comparative genomics and transcriptomics to analyze fruiting body development in filamentous ascomycetes.</title>
        <authorList>
            <consortium name="DOE Joint Genome Institute"/>
            <person name="Lutkenhaus R."/>
            <person name="Traeger S."/>
            <person name="Breuer J."/>
            <person name="Kuo A."/>
            <person name="Lipzen A."/>
            <person name="Pangilinan J."/>
            <person name="Dilworth D."/>
            <person name="Sandor L."/>
            <person name="Poggeler S."/>
            <person name="Barry K."/>
            <person name="Grigoriev I.V."/>
            <person name="Nowrousian M."/>
        </authorList>
    </citation>
    <scope>NUCLEOTIDE SEQUENCE [LARGE SCALE GENOMIC DNA]</scope>
    <source>
        <strain evidence="3 4">CBS 389.68</strain>
    </source>
</reference>
<dbReference type="InterPro" id="IPR001307">
    <property type="entry name" value="Thiosulphate_STrfase_CS"/>
</dbReference>
<dbReference type="InterPro" id="IPR036873">
    <property type="entry name" value="Rhodanese-like_dom_sf"/>
</dbReference>
<dbReference type="InterPro" id="IPR001763">
    <property type="entry name" value="Rhodanese-like_dom"/>
</dbReference>
<dbReference type="PROSITE" id="PS50206">
    <property type="entry name" value="RHODANESE_3"/>
    <property type="match status" value="1"/>
</dbReference>
<accession>A0A4S2MVP8</accession>
<feature type="domain" description="Rhodanese" evidence="2">
    <location>
        <begin position="54"/>
        <end position="149"/>
    </location>
</feature>
<dbReference type="CDD" id="cd01519">
    <property type="entry name" value="RHOD_HSP67B2"/>
    <property type="match status" value="1"/>
</dbReference>
<sequence>MAALRRSLLLLSAPRANPQPVVRRFIAGLRFNSNGNGGLKRYSFEDIKALSSNPSPTRYLIDVREPHEFTAGYIPGAINLPIASSPDALLLPEEEFEERYGISKPDKAKSEVVFYCKAGIRSHSAAELARQAGYEKVAEYPGSWNEWVERSKQ</sequence>
<dbReference type="AlphaFoldDB" id="A0A4S2MVP8"/>
<organism evidence="3 4">
    <name type="scientific">Ascodesmis nigricans</name>
    <dbReference type="NCBI Taxonomy" id="341454"/>
    <lineage>
        <taxon>Eukaryota</taxon>
        <taxon>Fungi</taxon>
        <taxon>Dikarya</taxon>
        <taxon>Ascomycota</taxon>
        <taxon>Pezizomycotina</taxon>
        <taxon>Pezizomycetes</taxon>
        <taxon>Pezizales</taxon>
        <taxon>Ascodesmidaceae</taxon>
        <taxon>Ascodesmis</taxon>
    </lineage>
</organism>
<dbReference type="EMBL" id="ML220124">
    <property type="protein sequence ID" value="TGZ80586.1"/>
    <property type="molecule type" value="Genomic_DNA"/>
</dbReference>
<dbReference type="InParanoid" id="A0A4S2MVP8"/>
<dbReference type="Gene3D" id="3.40.250.10">
    <property type="entry name" value="Rhodanese-like domain"/>
    <property type="match status" value="1"/>
</dbReference>
<dbReference type="STRING" id="341454.A0A4S2MVP8"/>
<evidence type="ECO:0000313" key="3">
    <source>
        <dbReference type="EMBL" id="TGZ80586.1"/>
    </source>
</evidence>
<dbReference type="OrthoDB" id="566238at2759"/>
<keyword evidence="4" id="KW-1185">Reference proteome</keyword>
<keyword evidence="1" id="KW-0808">Transferase</keyword>